<organism evidence="3 4">
    <name type="scientific">Streptomyces mashuensis</name>
    <dbReference type="NCBI Taxonomy" id="33904"/>
    <lineage>
        <taxon>Bacteria</taxon>
        <taxon>Bacillati</taxon>
        <taxon>Actinomycetota</taxon>
        <taxon>Actinomycetes</taxon>
        <taxon>Kitasatosporales</taxon>
        <taxon>Streptomycetaceae</taxon>
        <taxon>Streptomyces</taxon>
    </lineage>
</organism>
<dbReference type="Gene3D" id="1.10.238.260">
    <property type="match status" value="1"/>
</dbReference>
<dbReference type="InterPro" id="IPR050073">
    <property type="entry name" value="2-IPM_HCS-like"/>
</dbReference>
<protein>
    <recommendedName>
        <fullName evidence="2">Pyruvate carboxyltransferase domain-containing protein</fullName>
    </recommendedName>
</protein>
<evidence type="ECO:0000256" key="1">
    <source>
        <dbReference type="ARBA" id="ARBA00023211"/>
    </source>
</evidence>
<dbReference type="Proteomes" id="UP000638313">
    <property type="component" value="Unassembled WGS sequence"/>
</dbReference>
<reference evidence="3" key="2">
    <citation type="submission" date="2020-09" db="EMBL/GenBank/DDBJ databases">
        <authorList>
            <person name="Sun Q."/>
            <person name="Ohkuma M."/>
        </authorList>
    </citation>
    <scope>NUCLEOTIDE SEQUENCE</scope>
    <source>
        <strain evidence="3">JCM 4059</strain>
    </source>
</reference>
<name>A0A919AV61_9ACTN</name>
<dbReference type="GO" id="GO:0003852">
    <property type="term" value="F:2-isopropylmalate synthase activity"/>
    <property type="evidence" value="ECO:0007669"/>
    <property type="project" value="TreeGrafter"/>
</dbReference>
<dbReference type="InterPro" id="IPR000891">
    <property type="entry name" value="PYR_CT"/>
</dbReference>
<evidence type="ECO:0000313" key="3">
    <source>
        <dbReference type="EMBL" id="GHF24719.1"/>
    </source>
</evidence>
<dbReference type="RefSeq" id="WP_190127372.1">
    <property type="nucleotide sequence ID" value="NZ_BNBD01000001.1"/>
</dbReference>
<feature type="domain" description="Pyruvate carboxyltransferase" evidence="2">
    <location>
        <begin position="47"/>
        <end position="312"/>
    </location>
</feature>
<accession>A0A919AV61</accession>
<proteinExistence type="predicted"/>
<comment type="caution">
    <text evidence="3">The sequence shown here is derived from an EMBL/GenBank/DDBJ whole genome shotgun (WGS) entry which is preliminary data.</text>
</comment>
<evidence type="ECO:0000259" key="2">
    <source>
        <dbReference type="PROSITE" id="PS50991"/>
    </source>
</evidence>
<dbReference type="PROSITE" id="PS50991">
    <property type="entry name" value="PYR_CT"/>
    <property type="match status" value="1"/>
</dbReference>
<keyword evidence="1" id="KW-0464">Manganese</keyword>
<gene>
    <name evidence="3" type="ORF">GCM10010218_01620</name>
</gene>
<dbReference type="Pfam" id="PF00682">
    <property type="entry name" value="HMGL-like"/>
    <property type="match status" value="1"/>
</dbReference>
<dbReference type="CDD" id="cd03174">
    <property type="entry name" value="DRE_TIM_metallolyase"/>
    <property type="match status" value="1"/>
</dbReference>
<dbReference type="AlphaFoldDB" id="A0A919AV61"/>
<sequence length="432" mass="46207">MHDTTGQHDDIGADIWFNWNTAGAATDPAGPAPDVPAHPARPGALTGVFFDETLRDGLQAPNVRNPSLDEKLALVDHMVRAGVRSADLGFPGSDPAAVQECVEVARHVAAQGHPLALGYAGRTHPADIHAIGEIAQRAQVPVEAYVFIGVSPIRQYVEDWDIATIQRHVREAALTCRHEGAEFVLVLEDAVRCTPEVLGRVYDAAIEAGAARLTLCDTVGAAVPAGTRALLRWSRAYFADRGHPVGFEWHGHNDRGLALANSLTALAEGCERVHGTILGIGERAGNASLDQLIVNSHLDGHGRYDLDALRAYAAYASDVLGVGIPQNYPALGRDVFKTSAGVHASAILKAHRKGNALVKDMVYSAVPAGLLGREQEVLVDEASGTNNVKYWLTVHGYDSENPTYLKKVLARAKASRGPLTDEQIRQIIATAE</sequence>
<dbReference type="Gene3D" id="3.20.20.70">
    <property type="entry name" value="Aldolase class I"/>
    <property type="match status" value="1"/>
</dbReference>
<dbReference type="PANTHER" id="PTHR10277:SF9">
    <property type="entry name" value="2-ISOPROPYLMALATE SYNTHASE 1, CHLOROPLASTIC-RELATED"/>
    <property type="match status" value="1"/>
</dbReference>
<dbReference type="SUPFAM" id="SSF51569">
    <property type="entry name" value="Aldolase"/>
    <property type="match status" value="1"/>
</dbReference>
<evidence type="ECO:0000313" key="4">
    <source>
        <dbReference type="Proteomes" id="UP000638313"/>
    </source>
</evidence>
<dbReference type="InterPro" id="IPR013785">
    <property type="entry name" value="Aldolase_TIM"/>
</dbReference>
<dbReference type="GO" id="GO:0009098">
    <property type="term" value="P:L-leucine biosynthetic process"/>
    <property type="evidence" value="ECO:0007669"/>
    <property type="project" value="TreeGrafter"/>
</dbReference>
<dbReference type="EMBL" id="BNBD01000001">
    <property type="protein sequence ID" value="GHF24719.1"/>
    <property type="molecule type" value="Genomic_DNA"/>
</dbReference>
<keyword evidence="4" id="KW-1185">Reference proteome</keyword>
<reference evidence="3" key="1">
    <citation type="journal article" date="2014" name="Int. J. Syst. Evol. Microbiol.">
        <title>Complete genome sequence of Corynebacterium casei LMG S-19264T (=DSM 44701T), isolated from a smear-ripened cheese.</title>
        <authorList>
            <consortium name="US DOE Joint Genome Institute (JGI-PGF)"/>
            <person name="Walter F."/>
            <person name="Albersmeier A."/>
            <person name="Kalinowski J."/>
            <person name="Ruckert C."/>
        </authorList>
    </citation>
    <scope>NUCLEOTIDE SEQUENCE</scope>
    <source>
        <strain evidence="3">JCM 4059</strain>
    </source>
</reference>
<dbReference type="PANTHER" id="PTHR10277">
    <property type="entry name" value="HOMOCITRATE SYNTHASE-RELATED"/>
    <property type="match status" value="1"/>
</dbReference>